<dbReference type="Gene3D" id="3.40.710.10">
    <property type="entry name" value="DD-peptidase/beta-lactamase superfamily"/>
    <property type="match status" value="1"/>
</dbReference>
<proteinExistence type="predicted"/>
<name>A0A0W1B0E1_9BACL</name>
<reference evidence="4 5" key="1">
    <citation type="journal article" date="2015" name="Int. Biodeterior. Biodegradation">
        <title>Physiological and genetic screening methods for the isolation of methyl tert-butyl ether-degrading bacteria for bioremediation purposes.</title>
        <authorList>
            <person name="Guisado I.M."/>
            <person name="Purswani J."/>
            <person name="Gonzalez Lopez J."/>
            <person name="Pozo C."/>
        </authorList>
    </citation>
    <scope>NUCLEOTIDE SEQUENCE [LARGE SCALE GENOMIC DNA]</scope>
    <source>
        <strain evidence="4 5">SH7</strain>
    </source>
</reference>
<dbReference type="InterPro" id="IPR001466">
    <property type="entry name" value="Beta-lactam-related"/>
</dbReference>
<evidence type="ECO:0000256" key="2">
    <source>
        <dbReference type="ARBA" id="ARBA00023136"/>
    </source>
</evidence>
<evidence type="ECO:0000256" key="1">
    <source>
        <dbReference type="ARBA" id="ARBA00004370"/>
    </source>
</evidence>
<protein>
    <submittedName>
        <fullName evidence="4">Penicillin-binding protein</fullName>
    </submittedName>
</protein>
<dbReference type="PANTHER" id="PTHR46825:SF11">
    <property type="entry name" value="PENICILLIN-BINDING PROTEIN 4"/>
    <property type="match status" value="1"/>
</dbReference>
<dbReference type="InterPro" id="IPR012338">
    <property type="entry name" value="Beta-lactam/transpept-like"/>
</dbReference>
<sequence>MNHLADCIEAEAKQNNFSGVVQVKQHGKEITSSCYGYANKSDKRENNVHTRFGIASGCKIFTAIAVCQLVQQGLISFESRLLDYLQKVDFPLFSPEITVHQLLTHSSGIPDYFDETIMDDFEELWKAQPMYTLRHLEDFVSMFRNLPMMWTPGERFHYNNAGYIVLGLLVEELSGMSFSDYVELHIFKPCGMEQSGYFTLDALPANCALGYIEEENGSWRTNIYSIPVKGGADGGAFVTAPDMQLFWNGLMNHTLLSPALTSLLLTPHMHVDGEGYYGYGVWISLREGEVLKFHIMGYDPGVSFRSAIYPASGETVVVMSNTSNGASQIFKKIDNLL</sequence>
<keyword evidence="2" id="KW-0472">Membrane</keyword>
<dbReference type="RefSeq" id="WP_060622631.1">
    <property type="nucleotide sequence ID" value="NZ_LCZJ02000018.1"/>
</dbReference>
<dbReference type="Pfam" id="PF00144">
    <property type="entry name" value="Beta-lactamase"/>
    <property type="match status" value="1"/>
</dbReference>
<dbReference type="InterPro" id="IPR050491">
    <property type="entry name" value="AmpC-like"/>
</dbReference>
<feature type="domain" description="Beta-lactamase-related" evidence="3">
    <location>
        <begin position="5"/>
        <end position="325"/>
    </location>
</feature>
<comment type="caution">
    <text evidence="4">The sequence shown here is derived from an EMBL/GenBank/DDBJ whole genome shotgun (WGS) entry which is preliminary data.</text>
</comment>
<dbReference type="SUPFAM" id="SSF56601">
    <property type="entry name" value="beta-lactamase/transpeptidase-like"/>
    <property type="match status" value="1"/>
</dbReference>
<dbReference type="PANTHER" id="PTHR46825">
    <property type="entry name" value="D-ALANYL-D-ALANINE-CARBOXYPEPTIDASE/ENDOPEPTIDASE AMPH"/>
    <property type="match status" value="1"/>
</dbReference>
<comment type="subcellular location">
    <subcellularLocation>
        <location evidence="1">Membrane</location>
    </subcellularLocation>
</comment>
<dbReference type="AlphaFoldDB" id="A0A0W1B0E1"/>
<dbReference type="OrthoDB" id="9803467at2"/>
<evidence type="ECO:0000313" key="4">
    <source>
        <dbReference type="EMBL" id="KTD87084.1"/>
    </source>
</evidence>
<gene>
    <name evidence="4" type="ORF">UQ64_09565</name>
</gene>
<dbReference type="EMBL" id="LCZJ02000018">
    <property type="protein sequence ID" value="KTD87084.1"/>
    <property type="molecule type" value="Genomic_DNA"/>
</dbReference>
<organism evidence="4 5">
    <name type="scientific">Paenibacillus etheri</name>
    <dbReference type="NCBI Taxonomy" id="1306852"/>
    <lineage>
        <taxon>Bacteria</taxon>
        <taxon>Bacillati</taxon>
        <taxon>Bacillota</taxon>
        <taxon>Bacilli</taxon>
        <taxon>Bacillales</taxon>
        <taxon>Paenibacillaceae</taxon>
        <taxon>Paenibacillus</taxon>
    </lineage>
</organism>
<dbReference type="Proteomes" id="UP000054709">
    <property type="component" value="Unassembled WGS sequence"/>
</dbReference>
<dbReference type="GO" id="GO:0016020">
    <property type="term" value="C:membrane"/>
    <property type="evidence" value="ECO:0007669"/>
    <property type="project" value="UniProtKB-SubCell"/>
</dbReference>
<keyword evidence="5" id="KW-1185">Reference proteome</keyword>
<evidence type="ECO:0000313" key="5">
    <source>
        <dbReference type="Proteomes" id="UP000054709"/>
    </source>
</evidence>
<accession>A0A0W1B0E1</accession>
<evidence type="ECO:0000259" key="3">
    <source>
        <dbReference type="Pfam" id="PF00144"/>
    </source>
</evidence>